<sequence>MFYYYLMTAAALAYLWYNFSATPSMFTDAVAKKTDNSKLAKSPKHHESDEVNFEEIMAKLRKQPPQQQTLEGEAERPYTRTRPKRKLSGNANHPSEHRPPKPDESSEEQPTTQSFYDKKKSRIRYLCTLVVSDIGAGTFMVIKVLTNVTRPGPDVKAAGPPETATGEGLKRSMETIAAPLQFER</sequence>
<accession>A0ACC0K4B7</accession>
<name>A0ACC0K4B7_CHOFU</name>
<organism evidence="1 2">
    <name type="scientific">Choristoneura fumiferana</name>
    <name type="common">Spruce budworm moth</name>
    <name type="synonym">Archips fumiferana</name>
    <dbReference type="NCBI Taxonomy" id="7141"/>
    <lineage>
        <taxon>Eukaryota</taxon>
        <taxon>Metazoa</taxon>
        <taxon>Ecdysozoa</taxon>
        <taxon>Arthropoda</taxon>
        <taxon>Hexapoda</taxon>
        <taxon>Insecta</taxon>
        <taxon>Pterygota</taxon>
        <taxon>Neoptera</taxon>
        <taxon>Endopterygota</taxon>
        <taxon>Lepidoptera</taxon>
        <taxon>Glossata</taxon>
        <taxon>Ditrysia</taxon>
        <taxon>Tortricoidea</taxon>
        <taxon>Tortricidae</taxon>
        <taxon>Tortricinae</taxon>
        <taxon>Choristoneura</taxon>
    </lineage>
</organism>
<reference evidence="1 2" key="1">
    <citation type="journal article" date="2022" name="Genome Biol. Evol.">
        <title>The Spruce Budworm Genome: Reconstructing the Evolutionary History of Antifreeze Proteins.</title>
        <authorList>
            <person name="Beliveau C."/>
            <person name="Gagne P."/>
            <person name="Picq S."/>
            <person name="Vernygora O."/>
            <person name="Keeling C.I."/>
            <person name="Pinkney K."/>
            <person name="Doucet D."/>
            <person name="Wen F."/>
            <person name="Johnston J.S."/>
            <person name="Maaroufi H."/>
            <person name="Boyle B."/>
            <person name="Laroche J."/>
            <person name="Dewar K."/>
            <person name="Juretic N."/>
            <person name="Blackburn G."/>
            <person name="Nisole A."/>
            <person name="Brunet B."/>
            <person name="Brandao M."/>
            <person name="Lumley L."/>
            <person name="Duan J."/>
            <person name="Quan G."/>
            <person name="Lucarotti C.J."/>
            <person name="Roe A.D."/>
            <person name="Sperling F.A.H."/>
            <person name="Levesque R.C."/>
            <person name="Cusson M."/>
        </authorList>
    </citation>
    <scope>NUCLEOTIDE SEQUENCE [LARGE SCALE GENOMIC DNA]</scope>
    <source>
        <strain evidence="1">Glfc:IPQL:Cfum</strain>
    </source>
</reference>
<dbReference type="EMBL" id="CM046131">
    <property type="protein sequence ID" value="KAI8431276.1"/>
    <property type="molecule type" value="Genomic_DNA"/>
</dbReference>
<comment type="caution">
    <text evidence="1">The sequence shown here is derived from an EMBL/GenBank/DDBJ whole genome shotgun (WGS) entry which is preliminary data.</text>
</comment>
<dbReference type="Proteomes" id="UP001064048">
    <property type="component" value="Chromosome Z"/>
</dbReference>
<proteinExistence type="predicted"/>
<gene>
    <name evidence="1" type="ORF">MSG28_001302</name>
</gene>
<evidence type="ECO:0000313" key="1">
    <source>
        <dbReference type="EMBL" id="KAI8431276.1"/>
    </source>
</evidence>
<protein>
    <submittedName>
        <fullName evidence="1">Uncharacterized protein</fullName>
    </submittedName>
</protein>
<keyword evidence="2" id="KW-1185">Reference proteome</keyword>
<evidence type="ECO:0000313" key="2">
    <source>
        <dbReference type="Proteomes" id="UP001064048"/>
    </source>
</evidence>